<evidence type="ECO:0000313" key="3">
    <source>
        <dbReference type="Proteomes" id="UP000095594"/>
    </source>
</evidence>
<dbReference type="Pfam" id="PF00188">
    <property type="entry name" value="CAP"/>
    <property type="match status" value="1"/>
</dbReference>
<protein>
    <submittedName>
        <fullName evidence="2">Sporulation protein YkwD</fullName>
    </submittedName>
</protein>
<proteinExistence type="predicted"/>
<feature type="domain" description="SCP" evidence="1">
    <location>
        <begin position="158"/>
        <end position="278"/>
    </location>
</feature>
<dbReference type="AlphaFoldDB" id="A0A173YNH0"/>
<evidence type="ECO:0000259" key="1">
    <source>
        <dbReference type="Pfam" id="PF00188"/>
    </source>
</evidence>
<evidence type="ECO:0000313" key="2">
    <source>
        <dbReference type="EMBL" id="CUN64328.1"/>
    </source>
</evidence>
<dbReference type="CDD" id="cd05379">
    <property type="entry name" value="CAP_bacterial"/>
    <property type="match status" value="1"/>
</dbReference>
<accession>A0A173YNH0</accession>
<dbReference type="Gene3D" id="3.40.33.10">
    <property type="entry name" value="CAP"/>
    <property type="match status" value="1"/>
</dbReference>
<reference evidence="2 3" key="1">
    <citation type="submission" date="2015-09" db="EMBL/GenBank/DDBJ databases">
        <authorList>
            <consortium name="Pathogen Informatics"/>
        </authorList>
    </citation>
    <scope>NUCLEOTIDE SEQUENCE [LARGE SCALE GENOMIC DNA]</scope>
    <source>
        <strain evidence="2 3">2789STDY5834856</strain>
    </source>
</reference>
<dbReference type="InterPro" id="IPR035940">
    <property type="entry name" value="CAP_sf"/>
</dbReference>
<dbReference type="PANTHER" id="PTHR31157:SF1">
    <property type="entry name" value="SCP DOMAIN-CONTAINING PROTEIN"/>
    <property type="match status" value="1"/>
</dbReference>
<organism evidence="2 3">
    <name type="scientific">Clostridium disporicum</name>
    <dbReference type="NCBI Taxonomy" id="84024"/>
    <lineage>
        <taxon>Bacteria</taxon>
        <taxon>Bacillati</taxon>
        <taxon>Bacillota</taxon>
        <taxon>Clostridia</taxon>
        <taxon>Eubacteriales</taxon>
        <taxon>Clostridiaceae</taxon>
        <taxon>Clostridium</taxon>
    </lineage>
</organism>
<dbReference type="InterPro" id="IPR014044">
    <property type="entry name" value="CAP_dom"/>
</dbReference>
<name>A0A173YNH0_9CLOT</name>
<sequence length="280" mass="31197">MLFEKIKRGGTMKNKLIAAIISICIIGGLGAAIVLGSKVDDSSKLADKKVIQEKSIEDNNSREKDDDKSQENVEVESVEITNDSDVQTAMIENSQPIQNYVEKETEASNDAIENYTEESKQVVESEQNTIEFSEPNIETQTPSYSSDFMSEVESMIFNKVNEERSKNGLAPLSYNSTMERYARIKSQDMGDRGYFDHNNPEGELITAQMQRDGVSYSSWGENIAYIGGVSDAATLANQFMTNWMNSSGHRANILSTNFTSIGVGVYKIGNTVYATQEFYR</sequence>
<dbReference type="SUPFAM" id="SSF55797">
    <property type="entry name" value="PR-1-like"/>
    <property type="match status" value="1"/>
</dbReference>
<gene>
    <name evidence="2" type="primary">ykwD_1</name>
    <name evidence="2" type="ORF">ERS852471_00260</name>
</gene>
<dbReference type="Proteomes" id="UP000095594">
    <property type="component" value="Unassembled WGS sequence"/>
</dbReference>
<dbReference type="EMBL" id="CYZX01000002">
    <property type="protein sequence ID" value="CUN64328.1"/>
    <property type="molecule type" value="Genomic_DNA"/>
</dbReference>
<dbReference type="PANTHER" id="PTHR31157">
    <property type="entry name" value="SCP DOMAIN-CONTAINING PROTEIN"/>
    <property type="match status" value="1"/>
</dbReference>